<dbReference type="Proteomes" id="UP000029714">
    <property type="component" value="Unassembled WGS sequence"/>
</dbReference>
<gene>
    <name evidence="2" type="ORF">LS64_011385</name>
</gene>
<dbReference type="EMBL" id="JRMP02000028">
    <property type="protein sequence ID" value="TLD91754.1"/>
    <property type="molecule type" value="Genomic_DNA"/>
</dbReference>
<feature type="region of interest" description="Disordered" evidence="1">
    <location>
        <begin position="51"/>
        <end position="70"/>
    </location>
</feature>
<keyword evidence="3" id="KW-1185">Reference proteome</keyword>
<feature type="region of interest" description="Disordered" evidence="1">
    <location>
        <begin position="1"/>
        <end position="21"/>
    </location>
</feature>
<proteinExistence type="predicted"/>
<dbReference type="AlphaFoldDB" id="A0A4U8SXQ2"/>
<sequence length="301" mass="35093">MSWKKMLDSYEKKTQKTQKDSKILNNSNIHSWIASAVQEILDSNNNILLEQSKKTKSNKTKKPTIQSKNTKTKINPAPIKRKNINSQFTLENIQYLNEIYNLSPFSDALYRRTTFKQQHFAVNIRNNHNANLDSINNLFTLDIAESKHIYHNKNMYYKLESCDIPLSEIIESIFSIKQKYKNESAKKLIKSHINEFLVSQKLELEILSDVEICYNIFMSAKVLVSLSVYNTDINVIDLESIFNQLMPKVLKQNARAIMESKFNELEKRKDSINTAIETIKLNNEFENYLKNKGSEILQNLN</sequence>
<comment type="caution">
    <text evidence="2">The sequence shown here is derived from an EMBL/GenBank/DDBJ whole genome shotgun (WGS) entry which is preliminary data.</text>
</comment>
<name>A0A4U8SXQ2_9HELI</name>
<reference evidence="2 3" key="2">
    <citation type="journal article" date="2016" name="Infect. Immun.">
        <title>Helicobacter saguini, a Novel Helicobacter Isolated from Cotton-Top Tamarins with Ulcerative Colitis, Has Proinflammatory Properties and Induces Typhlocolitis and Dysplasia in Gnotobiotic IL-10-/- Mice.</title>
        <authorList>
            <person name="Shen Z."/>
            <person name="Mannion A."/>
            <person name="Whary M.T."/>
            <person name="Muthupalani S."/>
            <person name="Sheh A."/>
            <person name="Feng Y."/>
            <person name="Gong G."/>
            <person name="Vandamme P."/>
            <person name="Holcombe H.R."/>
            <person name="Paster B.J."/>
            <person name="Fox J.G."/>
        </authorList>
    </citation>
    <scope>NUCLEOTIDE SEQUENCE [LARGE SCALE GENOMIC DNA]</scope>
    <source>
        <strain evidence="2 3">MIT 97-6194</strain>
    </source>
</reference>
<organism evidence="2 3">
    <name type="scientific">Helicobacter saguini</name>
    <dbReference type="NCBI Taxonomy" id="1548018"/>
    <lineage>
        <taxon>Bacteria</taxon>
        <taxon>Pseudomonadati</taxon>
        <taxon>Campylobacterota</taxon>
        <taxon>Epsilonproteobacteria</taxon>
        <taxon>Campylobacterales</taxon>
        <taxon>Helicobacteraceae</taxon>
        <taxon>Helicobacter</taxon>
    </lineage>
</organism>
<evidence type="ECO:0000313" key="3">
    <source>
        <dbReference type="Proteomes" id="UP000029714"/>
    </source>
</evidence>
<evidence type="ECO:0000313" key="2">
    <source>
        <dbReference type="EMBL" id="TLD91754.1"/>
    </source>
</evidence>
<dbReference type="STRING" id="1548018.LS64_14560"/>
<evidence type="ECO:0000256" key="1">
    <source>
        <dbReference type="SAM" id="MobiDB-lite"/>
    </source>
</evidence>
<protein>
    <submittedName>
        <fullName evidence="2">Uncharacterized protein</fullName>
    </submittedName>
</protein>
<accession>A0A4U8SXQ2</accession>
<dbReference type="RefSeq" id="WP_034574003.1">
    <property type="nucleotide sequence ID" value="NZ_JRMP02000028.1"/>
</dbReference>
<reference evidence="2 3" key="1">
    <citation type="journal article" date="2014" name="Genome Announc.">
        <title>Draft genome sequences of eight enterohepatic helicobacter species isolated from both laboratory and wild rodents.</title>
        <authorList>
            <person name="Sheh A."/>
            <person name="Shen Z."/>
            <person name="Fox J.G."/>
        </authorList>
    </citation>
    <scope>NUCLEOTIDE SEQUENCE [LARGE SCALE GENOMIC DNA]</scope>
    <source>
        <strain evidence="2 3">MIT 97-6194</strain>
    </source>
</reference>